<reference evidence="3 4" key="1">
    <citation type="submission" date="2023-08" db="EMBL/GenBank/DDBJ databases">
        <authorList>
            <person name="Park J.-S."/>
        </authorList>
    </citation>
    <scope>NUCLEOTIDE SEQUENCE [LARGE SCALE GENOMIC DNA]</scope>
    <source>
        <strain evidence="3 4">2205BS29-5</strain>
    </source>
</reference>
<proteinExistence type="predicted"/>
<protein>
    <submittedName>
        <fullName evidence="3">ATP-binding protein</fullName>
    </submittedName>
</protein>
<dbReference type="Pfam" id="PF13191">
    <property type="entry name" value="AAA_16"/>
    <property type="match status" value="1"/>
</dbReference>
<evidence type="ECO:0000259" key="2">
    <source>
        <dbReference type="Pfam" id="PF13191"/>
    </source>
</evidence>
<dbReference type="InterPro" id="IPR041664">
    <property type="entry name" value="AAA_16"/>
</dbReference>
<evidence type="ECO:0000256" key="1">
    <source>
        <dbReference type="SAM" id="MobiDB-lite"/>
    </source>
</evidence>
<sequence>MSAMSSYSAGFLDRLRDRLEKGREMVEAQAAPPPAQDWPAQLVAAAVQHVFTMQLPGGLSDAALLGRLLAASVPAPGLGDREGRILSRGLRRQILTALGADGIRAALATLTPIQTPTQTMFGQLLKGQLPSLDSLGRADLLGLQEAAGWLDGLIELPFSARQVEQALARAAIWAPLGAVLGAALVGRDEDLARLAGFAGVRLSGTGAVATGTATRARIALVEGVGGIGKTSLIAHFLLRLNQGDGRPRIPFAYLACDDPALDVTDAELLQSVAADQILRQLQLADPDSADPDPSDPDPAARDAARRAHAAFADSVRRQSLTIEGATKRSSTAGSMDGRLDQIRSGAGEVTRRFADFADLASNALRRPELDWQPPCLIVIDTFEEVQYRSGARLLDFWRMLADLVTQSRHARIVIAGRAPLPRPDLPADIDTLSLQLRNLPHAAAVDLLERETGQQGRAVEALARQIGGNPLNLRLAARVIADEPAGRRGIEGITTRRWGFLRVGEDLIRGQLYRRVLDHIHDPRVRALAHPGMVLRRVTPQVIADVLAGICEIGIAGPEDAAALFESLAREHTLVQRTEDGALAYRDDVRRPVLRLLQADQPQLVRRAHDAAWRHYAAFPDAVSVAEAVYHALMLGLDDAVLDGLWTPEAGPHLVSAVEELPPEGARWLAARTDIHLTDDQRQAASLAEWERIIGPRALAVLQQAGSDKVLAMLSEREARSVQSPLIAIEARCLISLGDYRAAQRLLTAELDRSPADGNPGRKAEFLWLLAKGFWEDGQREPAIEALDALAGLARSLSSPVPLVQALTARLALSAPEAAGLADHRAALAEALARCSEADLLREPDVTRRGFARVDPEAAGGLTRCALSSLSGLFALAERGVGLAPAQPHLRAIRDLAARLSQQPGEMEFAHQVGAALASDSPTAAELLRAMQVLRRPLATAAEARPDPASAGAARMVWHLAQMETATLATATLAGIDDYRMPWETQTDYLAAAV</sequence>
<feature type="region of interest" description="Disordered" evidence="1">
    <location>
        <begin position="284"/>
        <end position="305"/>
    </location>
</feature>
<name>A0ABT9JAB4_9RHOB</name>
<comment type="caution">
    <text evidence="3">The sequence shown here is derived from an EMBL/GenBank/DDBJ whole genome shotgun (WGS) entry which is preliminary data.</text>
</comment>
<gene>
    <name evidence="3" type="ORF">Q5Y72_06135</name>
</gene>
<evidence type="ECO:0000313" key="3">
    <source>
        <dbReference type="EMBL" id="MDP5306665.1"/>
    </source>
</evidence>
<keyword evidence="3" id="KW-0547">Nucleotide-binding</keyword>
<keyword evidence="4" id="KW-1185">Reference proteome</keyword>
<dbReference type="InterPro" id="IPR027417">
    <property type="entry name" value="P-loop_NTPase"/>
</dbReference>
<keyword evidence="3" id="KW-0067">ATP-binding</keyword>
<feature type="domain" description="Orc1-like AAA ATPase" evidence="2">
    <location>
        <begin position="184"/>
        <end position="406"/>
    </location>
</feature>
<evidence type="ECO:0000313" key="4">
    <source>
        <dbReference type="Proteomes" id="UP001224997"/>
    </source>
</evidence>
<dbReference type="RefSeq" id="WP_305962512.1">
    <property type="nucleotide sequence ID" value="NZ_JAVAMQ010000004.1"/>
</dbReference>
<dbReference type="SUPFAM" id="SSF52540">
    <property type="entry name" value="P-loop containing nucleoside triphosphate hydrolases"/>
    <property type="match status" value="1"/>
</dbReference>
<dbReference type="Gene3D" id="3.40.50.300">
    <property type="entry name" value="P-loop containing nucleotide triphosphate hydrolases"/>
    <property type="match status" value="1"/>
</dbReference>
<dbReference type="GO" id="GO:0005524">
    <property type="term" value="F:ATP binding"/>
    <property type="evidence" value="ECO:0007669"/>
    <property type="project" value="UniProtKB-KW"/>
</dbReference>
<dbReference type="EMBL" id="JAVAMQ010000004">
    <property type="protein sequence ID" value="MDP5306665.1"/>
    <property type="molecule type" value="Genomic_DNA"/>
</dbReference>
<accession>A0ABT9JAB4</accession>
<dbReference type="Proteomes" id="UP001224997">
    <property type="component" value="Unassembled WGS sequence"/>
</dbReference>
<organism evidence="3 4">
    <name type="scientific">Paracoccus spongiarum</name>
    <dbReference type="NCBI Taxonomy" id="3064387"/>
    <lineage>
        <taxon>Bacteria</taxon>
        <taxon>Pseudomonadati</taxon>
        <taxon>Pseudomonadota</taxon>
        <taxon>Alphaproteobacteria</taxon>
        <taxon>Rhodobacterales</taxon>
        <taxon>Paracoccaceae</taxon>
        <taxon>Paracoccus</taxon>
    </lineage>
</organism>